<evidence type="ECO:0000259" key="7">
    <source>
        <dbReference type="Pfam" id="PF00753"/>
    </source>
</evidence>
<dbReference type="GO" id="GO:0005886">
    <property type="term" value="C:plasma membrane"/>
    <property type="evidence" value="ECO:0007669"/>
    <property type="project" value="UniProtKB-SubCell"/>
</dbReference>
<feature type="domain" description="ComEC/Rec2-related protein" evidence="8">
    <location>
        <begin position="284"/>
        <end position="543"/>
    </location>
</feature>
<reference evidence="9 10" key="1">
    <citation type="submission" date="2019-07" db="EMBL/GenBank/DDBJ databases">
        <title>Analysis of the biochemical properties, biological activity and biotechnological potential of siderophores and biosurfactants produced by Antarctic psychrotolerant bacteria.</title>
        <authorList>
            <person name="Styczynski M."/>
            <person name="Krucon T."/>
            <person name="Decewicz P."/>
            <person name="Dziewit L."/>
        </authorList>
    </citation>
    <scope>NUCLEOTIDE SEQUENCE [LARGE SCALE GENOMIC DNA]</scope>
    <source>
        <strain evidence="9 10">ANT_H27</strain>
    </source>
</reference>
<sequence>MCTGKMDSDAWADQAARSKRNLAHAQLRFAGRLRESLARSPKNEAEPEPGPIDMRGGWAMAGAWAAALGGVRLDAAGQAAWAIGLWLAAGVALLALLRPRHGRIGSAATPSFAAPALCCAAAALIFTQLLLAGAGTNPRALHAAAATGEPVRVQLEFTATPRAGTAVNRFSEDPREHTQYTVEARVLRMAEHGSWLGAGVPVHLSYPASRAPAAPLPAGSSLEVLARVSAAEPGAREPFWLNAVSDLLLVGAVREPGVFEGLRSRFVQACAVLPEPGGALLPGMVFGDRSGADEELNDAMKVAGLSHLTAVSGANCAIVMGFVAGACRLAGARRAPTLLLGLLALSGFVLLVGYEPSVLRAAVMGSIAAVGVHSSRGRKAMAALMLAVVLLLAYDPWLAGEPAFQLSALATAGIVLIGRPLAVRLNRWMPALLAEGIAIALAAQIACLPVLVALNPSFSLYSVPANLVVAPFIPWITVAGTLGVPVLAVFEPAGSALVWLAGMPATTVGLLGTWIAALPGALRPWPAGAAGVLLAWGIVLGTLIGIGQVDPAAGTWKSRARLAAQGVVTGVLLGLLLPVTALVPTPAVDDWLVVSCDVGQGDGMLVNAGEAGALVIDTGREPGPIDECLRRMQVKHVAAVFITHQHADHDGGLEGVGPRRSVDALYYSMADSTRAPPAIEAASGEDPRAEQLGSGATGGAGAVSWRVLGPLPGGVFTDENDASLVIRFEIQVPGSARPISLLATGDMQEEAMDQLIGKGLVGQADILKVAHHGAANGGTRTAPVVHPSLALISVGAGNTYGHPSETALRALEENQVTVLRTDHRGTIVVGWNGQGLQVTSWGPDPPP</sequence>
<dbReference type="GO" id="GO:0016787">
    <property type="term" value="F:hydrolase activity"/>
    <property type="evidence" value="ECO:0007669"/>
    <property type="project" value="UniProtKB-KW"/>
</dbReference>
<protein>
    <submittedName>
        <fullName evidence="9">MBL fold metallo-hydrolase</fullName>
    </submittedName>
</protein>
<keyword evidence="5 6" id="KW-0472">Membrane</keyword>
<dbReference type="InterPro" id="IPR052159">
    <property type="entry name" value="Competence_DNA_uptake"/>
</dbReference>
<dbReference type="EMBL" id="VOBL01000010">
    <property type="protein sequence ID" value="KAA0976351.1"/>
    <property type="molecule type" value="Genomic_DNA"/>
</dbReference>
<proteinExistence type="predicted"/>
<evidence type="ECO:0000313" key="9">
    <source>
        <dbReference type="EMBL" id="KAA0976351.1"/>
    </source>
</evidence>
<feature type="transmembrane region" description="Helical" evidence="6">
    <location>
        <begin position="109"/>
        <end position="131"/>
    </location>
</feature>
<feature type="transmembrane region" description="Helical" evidence="6">
    <location>
        <begin position="403"/>
        <end position="422"/>
    </location>
</feature>
<dbReference type="PANTHER" id="PTHR30619">
    <property type="entry name" value="DNA INTERNALIZATION/COMPETENCE PROTEIN COMEC/REC2"/>
    <property type="match status" value="1"/>
</dbReference>
<dbReference type="Pfam" id="PF00753">
    <property type="entry name" value="Lactamase_B"/>
    <property type="match status" value="1"/>
</dbReference>
<gene>
    <name evidence="9" type="ORF">FQ154_10785</name>
</gene>
<evidence type="ECO:0000256" key="3">
    <source>
        <dbReference type="ARBA" id="ARBA00022692"/>
    </source>
</evidence>
<keyword evidence="9" id="KW-0378">Hydrolase</keyword>
<dbReference type="PANTHER" id="PTHR30619:SF1">
    <property type="entry name" value="RECOMBINATION PROTEIN 2"/>
    <property type="match status" value="1"/>
</dbReference>
<accession>A0A5B0EEX7</accession>
<organism evidence="9 10">
    <name type="scientific">Paeniglutamicibacter gangotriensis</name>
    <dbReference type="NCBI Taxonomy" id="254787"/>
    <lineage>
        <taxon>Bacteria</taxon>
        <taxon>Bacillati</taxon>
        <taxon>Actinomycetota</taxon>
        <taxon>Actinomycetes</taxon>
        <taxon>Micrococcales</taxon>
        <taxon>Micrococcaceae</taxon>
        <taxon>Paeniglutamicibacter</taxon>
    </lineage>
</organism>
<evidence type="ECO:0000256" key="4">
    <source>
        <dbReference type="ARBA" id="ARBA00022989"/>
    </source>
</evidence>
<feature type="transmembrane region" description="Helical" evidence="6">
    <location>
        <begin position="529"/>
        <end position="550"/>
    </location>
</feature>
<feature type="transmembrane region" description="Helical" evidence="6">
    <location>
        <begin position="431"/>
        <end position="452"/>
    </location>
</feature>
<feature type="transmembrane region" description="Helical" evidence="6">
    <location>
        <begin position="472"/>
        <end position="490"/>
    </location>
</feature>
<comment type="caution">
    <text evidence="9">The sequence shown here is derived from an EMBL/GenBank/DDBJ whole genome shotgun (WGS) entry which is preliminary data.</text>
</comment>
<evidence type="ECO:0000256" key="2">
    <source>
        <dbReference type="ARBA" id="ARBA00022475"/>
    </source>
</evidence>
<dbReference type="Gene3D" id="3.60.15.10">
    <property type="entry name" value="Ribonuclease Z/Hydroxyacylglutathione hydrolase-like"/>
    <property type="match status" value="1"/>
</dbReference>
<feature type="transmembrane region" description="Helical" evidence="6">
    <location>
        <begin position="380"/>
        <end position="397"/>
    </location>
</feature>
<evidence type="ECO:0000313" key="10">
    <source>
        <dbReference type="Proteomes" id="UP000323856"/>
    </source>
</evidence>
<dbReference type="InterPro" id="IPR036866">
    <property type="entry name" value="RibonucZ/Hydroxyglut_hydro"/>
</dbReference>
<feature type="transmembrane region" description="Helical" evidence="6">
    <location>
        <begin position="562"/>
        <end position="583"/>
    </location>
</feature>
<dbReference type="InterPro" id="IPR004477">
    <property type="entry name" value="ComEC_N"/>
</dbReference>
<dbReference type="Pfam" id="PF03772">
    <property type="entry name" value="Competence"/>
    <property type="match status" value="1"/>
</dbReference>
<keyword evidence="2" id="KW-1003">Cell membrane</keyword>
<evidence type="ECO:0000256" key="5">
    <source>
        <dbReference type="ARBA" id="ARBA00023136"/>
    </source>
</evidence>
<dbReference type="InterPro" id="IPR001279">
    <property type="entry name" value="Metallo-B-lactamas"/>
</dbReference>
<dbReference type="AlphaFoldDB" id="A0A5B0EEX7"/>
<evidence type="ECO:0000259" key="8">
    <source>
        <dbReference type="Pfam" id="PF03772"/>
    </source>
</evidence>
<keyword evidence="4 6" id="KW-1133">Transmembrane helix</keyword>
<comment type="subcellular location">
    <subcellularLocation>
        <location evidence="1">Cell membrane</location>
        <topology evidence="1">Multi-pass membrane protein</topology>
    </subcellularLocation>
</comment>
<feature type="transmembrane region" description="Helical" evidence="6">
    <location>
        <begin position="338"/>
        <end position="359"/>
    </location>
</feature>
<dbReference type="SUPFAM" id="SSF56281">
    <property type="entry name" value="Metallo-hydrolase/oxidoreductase"/>
    <property type="match status" value="1"/>
</dbReference>
<dbReference type="Proteomes" id="UP000323856">
    <property type="component" value="Unassembled WGS sequence"/>
</dbReference>
<feature type="domain" description="Metallo-beta-lactamase" evidence="7">
    <location>
        <begin position="598"/>
        <end position="668"/>
    </location>
</feature>
<feature type="transmembrane region" description="Helical" evidence="6">
    <location>
        <begin position="497"/>
        <end position="517"/>
    </location>
</feature>
<evidence type="ECO:0000256" key="6">
    <source>
        <dbReference type="SAM" id="Phobius"/>
    </source>
</evidence>
<dbReference type="NCBIfam" id="TIGR00360">
    <property type="entry name" value="ComEC_N-term"/>
    <property type="match status" value="1"/>
</dbReference>
<name>A0A5B0EEX7_9MICC</name>
<keyword evidence="3 6" id="KW-0812">Transmembrane</keyword>
<feature type="transmembrane region" description="Helical" evidence="6">
    <location>
        <begin position="79"/>
        <end position="97"/>
    </location>
</feature>
<dbReference type="OrthoDB" id="7177610at2"/>
<evidence type="ECO:0000256" key="1">
    <source>
        <dbReference type="ARBA" id="ARBA00004651"/>
    </source>
</evidence>